<name>A0A9N9BTR6_9GLOM</name>
<proteinExistence type="predicted"/>
<organism evidence="1 2">
    <name type="scientific">Funneliformis caledonium</name>
    <dbReference type="NCBI Taxonomy" id="1117310"/>
    <lineage>
        <taxon>Eukaryota</taxon>
        <taxon>Fungi</taxon>
        <taxon>Fungi incertae sedis</taxon>
        <taxon>Mucoromycota</taxon>
        <taxon>Glomeromycotina</taxon>
        <taxon>Glomeromycetes</taxon>
        <taxon>Glomerales</taxon>
        <taxon>Glomeraceae</taxon>
        <taxon>Funneliformis</taxon>
    </lineage>
</organism>
<accession>A0A9N9BTR6</accession>
<keyword evidence="2" id="KW-1185">Reference proteome</keyword>
<dbReference type="EMBL" id="CAJVPQ010002008">
    <property type="protein sequence ID" value="CAG8579476.1"/>
    <property type="molecule type" value="Genomic_DNA"/>
</dbReference>
<evidence type="ECO:0000313" key="1">
    <source>
        <dbReference type="EMBL" id="CAG8579476.1"/>
    </source>
</evidence>
<dbReference type="AlphaFoldDB" id="A0A9N9BTR6"/>
<evidence type="ECO:0000313" key="2">
    <source>
        <dbReference type="Proteomes" id="UP000789570"/>
    </source>
</evidence>
<sequence>SIIDNDTVKETTPGKYILKLNDISLFSNNQSNTSNQSTDLP</sequence>
<gene>
    <name evidence="1" type="ORF">FCALED_LOCUS7520</name>
</gene>
<feature type="non-terminal residue" evidence="1">
    <location>
        <position position="1"/>
    </location>
</feature>
<dbReference type="Proteomes" id="UP000789570">
    <property type="component" value="Unassembled WGS sequence"/>
</dbReference>
<reference evidence="1" key="1">
    <citation type="submission" date="2021-06" db="EMBL/GenBank/DDBJ databases">
        <authorList>
            <person name="Kallberg Y."/>
            <person name="Tangrot J."/>
            <person name="Rosling A."/>
        </authorList>
    </citation>
    <scope>NUCLEOTIDE SEQUENCE</scope>
    <source>
        <strain evidence="1">UK204</strain>
    </source>
</reference>
<protein>
    <submittedName>
        <fullName evidence="1">9248_t:CDS:1</fullName>
    </submittedName>
</protein>
<comment type="caution">
    <text evidence="1">The sequence shown here is derived from an EMBL/GenBank/DDBJ whole genome shotgun (WGS) entry which is preliminary data.</text>
</comment>